<dbReference type="AlphaFoldDB" id="A0AA36DUA4"/>
<feature type="domain" description="BTB" evidence="2">
    <location>
        <begin position="541"/>
        <end position="684"/>
    </location>
</feature>
<organism evidence="3 4">
    <name type="scientific">Cylicocyclus nassatus</name>
    <name type="common">Nematode worm</name>
    <dbReference type="NCBI Taxonomy" id="53992"/>
    <lineage>
        <taxon>Eukaryota</taxon>
        <taxon>Metazoa</taxon>
        <taxon>Ecdysozoa</taxon>
        <taxon>Nematoda</taxon>
        <taxon>Chromadorea</taxon>
        <taxon>Rhabditida</taxon>
        <taxon>Rhabditina</taxon>
        <taxon>Rhabditomorpha</taxon>
        <taxon>Strongyloidea</taxon>
        <taxon>Strongylidae</taxon>
        <taxon>Cylicocyclus</taxon>
    </lineage>
</organism>
<protein>
    <recommendedName>
        <fullName evidence="2">BTB domain-containing protein</fullName>
    </recommendedName>
</protein>
<feature type="coiled-coil region" evidence="1">
    <location>
        <begin position="271"/>
        <end position="355"/>
    </location>
</feature>
<dbReference type="Proteomes" id="UP001176961">
    <property type="component" value="Unassembled WGS sequence"/>
</dbReference>
<reference evidence="3" key="1">
    <citation type="submission" date="2023-07" db="EMBL/GenBank/DDBJ databases">
        <authorList>
            <consortium name="CYATHOMIX"/>
        </authorList>
    </citation>
    <scope>NUCLEOTIDE SEQUENCE</scope>
    <source>
        <strain evidence="3">N/A</strain>
    </source>
</reference>
<evidence type="ECO:0000313" key="3">
    <source>
        <dbReference type="EMBL" id="CAJ0593212.1"/>
    </source>
</evidence>
<dbReference type="Pfam" id="PF00651">
    <property type="entry name" value="BTB"/>
    <property type="match status" value="1"/>
</dbReference>
<sequence length="769" mass="87450">MEDELARQAVERQLTDAIKSISKRLAQLYLDGDRLLRDAEGVPARYSEFAEELADERKKAAALLQLIPESQPLLEVLKTSFSTAQRMIQVLEKRANNWNAFMILKVETIFELNKLRKPLEEVMAKPRRSINDVKKDFDIISEERRKPSTMYDKVRKLQQLSELHEPLESPRADVRFFDAGAQQMEKEYDEALNEMSAEIEDENLFCDAIDHFNAEMKPICDLLSREPNQDNIRHVEKFQLPTLRTELAMLKKKYDEAYHARRYVNPDSSRIAAVEDRMKTLDSMLEDVKKAEQKRIMVMVTERLSQLKTIPVLEVTQDSLDEMENQLQNLPKDQADELQRQIENLRNAKKQHFNFIHGTVLTHVEDATTSFPTQDTPQQNYSRVKNSLKLIMDTTCLPASNCGRSLKVEVQLRDGPPGEALILTYSEAGYSAAKQNFCGFEWEAKPTIHEDHVAITLWCNPEVESHSWRCAALITVYSCADVDDETTLLYRSSHIFHNECRSTSIITPCVELDNDGTLGILNTSGVAAMPESNFTKPSEFSNACIAFKNSDMRVFVNKEYLLINSRKFATLFTPERSGSAASNDKSESGDDFDVLSSRASVPGQSLEDDSGLNTLLSSQAVCHEEGVFLLEDINIKDFITFLETIYPPFNDITGENVESVLPTAFRFDVEHIVKKCEIYLGSEDARKLFDLLQRLVFATTYKMDSLQEDSLASLQNARDVLSLLDDPRLQNVSSDLRSLLLETLLERFRSEAWTVTAEADGASTASDDF</sequence>
<keyword evidence="4" id="KW-1185">Reference proteome</keyword>
<evidence type="ECO:0000256" key="1">
    <source>
        <dbReference type="SAM" id="Coils"/>
    </source>
</evidence>
<dbReference type="EMBL" id="CATQJL010000112">
    <property type="protein sequence ID" value="CAJ0593212.1"/>
    <property type="molecule type" value="Genomic_DNA"/>
</dbReference>
<dbReference type="PANTHER" id="PTHR22744:SF14">
    <property type="entry name" value="BTB DOMAIN-CONTAINING PROTEIN-RELATED"/>
    <property type="match status" value="1"/>
</dbReference>
<dbReference type="PANTHER" id="PTHR22744">
    <property type="entry name" value="HELIX LOOP HELIX PROTEIN 21-RELATED"/>
    <property type="match status" value="1"/>
</dbReference>
<dbReference type="InterPro" id="IPR000210">
    <property type="entry name" value="BTB/POZ_dom"/>
</dbReference>
<comment type="caution">
    <text evidence="3">The sequence shown here is derived from an EMBL/GenBank/DDBJ whole genome shotgun (WGS) entry which is preliminary data.</text>
</comment>
<dbReference type="InterPro" id="IPR011333">
    <property type="entry name" value="SKP1/BTB/POZ_sf"/>
</dbReference>
<dbReference type="Pfam" id="PF24611">
    <property type="entry name" value="Spectrin_Anc-1"/>
    <property type="match status" value="1"/>
</dbReference>
<name>A0AA36DUA4_CYLNA</name>
<gene>
    <name evidence="3" type="ORF">CYNAS_LOCUS5195</name>
</gene>
<dbReference type="SUPFAM" id="SSF54695">
    <property type="entry name" value="POZ domain"/>
    <property type="match status" value="1"/>
</dbReference>
<accession>A0AA36DUA4</accession>
<evidence type="ECO:0000259" key="2">
    <source>
        <dbReference type="SMART" id="SM00225"/>
    </source>
</evidence>
<evidence type="ECO:0000313" key="4">
    <source>
        <dbReference type="Proteomes" id="UP001176961"/>
    </source>
</evidence>
<keyword evidence="1" id="KW-0175">Coiled coil</keyword>
<dbReference type="Gene3D" id="3.30.710.10">
    <property type="entry name" value="Potassium Channel Kv1.1, Chain A"/>
    <property type="match status" value="1"/>
</dbReference>
<dbReference type="InterPro" id="IPR057134">
    <property type="entry name" value="Spectrin_Anc-1_3"/>
</dbReference>
<proteinExistence type="predicted"/>
<dbReference type="SMART" id="SM00225">
    <property type="entry name" value="BTB"/>
    <property type="match status" value="1"/>
</dbReference>